<keyword evidence="1" id="KW-0472">Membrane</keyword>
<keyword evidence="1" id="KW-1133">Transmembrane helix</keyword>
<evidence type="ECO:0000313" key="3">
    <source>
        <dbReference type="Proteomes" id="UP001164439"/>
    </source>
</evidence>
<sequence length="146" mass="15395">MSSVVVGVVGTLMGVLIGGLLQHVLAARSREWHRQDALNDAKRAVYAEFLRAISASYGQAVSGHRTRTEDANLHAAAAEIEVLAGQGVAESARALVEAVIDAHTRIAVGGGDTDTLVSHVDHRRHEVIDLFKSDLGLAAGSGRRTP</sequence>
<evidence type="ECO:0000256" key="1">
    <source>
        <dbReference type="SAM" id="Phobius"/>
    </source>
</evidence>
<protein>
    <recommendedName>
        <fullName evidence="4">Secreted protein</fullName>
    </recommendedName>
</protein>
<gene>
    <name evidence="2" type="ORF">STRCI_000056</name>
</gene>
<accession>A0ABY7K3I7</accession>
<keyword evidence="3" id="KW-1185">Reference proteome</keyword>
<organism evidence="2 3">
    <name type="scientific">Streptomyces cinnabarinus</name>
    <dbReference type="NCBI Taxonomy" id="67287"/>
    <lineage>
        <taxon>Bacteria</taxon>
        <taxon>Bacillati</taxon>
        <taxon>Actinomycetota</taxon>
        <taxon>Actinomycetes</taxon>
        <taxon>Kitasatosporales</taxon>
        <taxon>Streptomycetaceae</taxon>
        <taxon>Streptomyces</taxon>
    </lineage>
</organism>
<dbReference type="EMBL" id="CP114413">
    <property type="protein sequence ID" value="WAZ19036.1"/>
    <property type="molecule type" value="Genomic_DNA"/>
</dbReference>
<proteinExistence type="predicted"/>
<feature type="transmembrane region" description="Helical" evidence="1">
    <location>
        <begin position="6"/>
        <end position="25"/>
    </location>
</feature>
<reference evidence="2" key="1">
    <citation type="submission" date="2022-12" db="EMBL/GenBank/DDBJ databases">
        <authorList>
            <person name="Ruckert C."/>
            <person name="Busche T."/>
            <person name="Kalinowski J."/>
            <person name="Wittmann C."/>
        </authorList>
    </citation>
    <scope>NUCLEOTIDE SEQUENCE</scope>
    <source>
        <strain evidence="2">DSM 40467</strain>
    </source>
</reference>
<dbReference type="Proteomes" id="UP001164439">
    <property type="component" value="Chromosome"/>
</dbReference>
<keyword evidence="1" id="KW-0812">Transmembrane</keyword>
<evidence type="ECO:0000313" key="2">
    <source>
        <dbReference type="EMBL" id="WAZ19036.1"/>
    </source>
</evidence>
<name>A0ABY7K3I7_9ACTN</name>
<dbReference type="RefSeq" id="WP_269656719.1">
    <property type="nucleotide sequence ID" value="NZ_CP114413.1"/>
</dbReference>
<evidence type="ECO:0008006" key="4">
    <source>
        <dbReference type="Google" id="ProtNLM"/>
    </source>
</evidence>